<reference evidence="1" key="1">
    <citation type="submission" date="2020-08" db="EMBL/GenBank/DDBJ databases">
        <title>Multicomponent nature underlies the extraordinary mechanical properties of spider dragline silk.</title>
        <authorList>
            <person name="Kono N."/>
            <person name="Nakamura H."/>
            <person name="Mori M."/>
            <person name="Yoshida Y."/>
            <person name="Ohtoshi R."/>
            <person name="Malay A.D."/>
            <person name="Moran D.A.P."/>
            <person name="Tomita M."/>
            <person name="Numata K."/>
            <person name="Arakawa K."/>
        </authorList>
    </citation>
    <scope>NUCLEOTIDE SEQUENCE</scope>
</reference>
<evidence type="ECO:0000313" key="1">
    <source>
        <dbReference type="EMBL" id="GFY39462.1"/>
    </source>
</evidence>
<dbReference type="Proteomes" id="UP000886998">
    <property type="component" value="Unassembled WGS sequence"/>
</dbReference>
<dbReference type="EMBL" id="BMAV01001400">
    <property type="protein sequence ID" value="GFY39462.1"/>
    <property type="molecule type" value="Genomic_DNA"/>
</dbReference>
<evidence type="ECO:0000313" key="2">
    <source>
        <dbReference type="Proteomes" id="UP000886998"/>
    </source>
</evidence>
<comment type="caution">
    <text evidence="1">The sequence shown here is derived from an EMBL/GenBank/DDBJ whole genome shotgun (WGS) entry which is preliminary data.</text>
</comment>
<keyword evidence="2" id="KW-1185">Reference proteome</keyword>
<proteinExistence type="predicted"/>
<organism evidence="1 2">
    <name type="scientific">Trichonephila inaurata madagascariensis</name>
    <dbReference type="NCBI Taxonomy" id="2747483"/>
    <lineage>
        <taxon>Eukaryota</taxon>
        <taxon>Metazoa</taxon>
        <taxon>Ecdysozoa</taxon>
        <taxon>Arthropoda</taxon>
        <taxon>Chelicerata</taxon>
        <taxon>Arachnida</taxon>
        <taxon>Araneae</taxon>
        <taxon>Araneomorphae</taxon>
        <taxon>Entelegynae</taxon>
        <taxon>Araneoidea</taxon>
        <taxon>Nephilidae</taxon>
        <taxon>Trichonephila</taxon>
        <taxon>Trichonephila inaurata</taxon>
    </lineage>
</organism>
<sequence>MRPVRSRRRFLQSKNFPVHPFLPCWKQSVSVIFKPPQWAPREKAKQVGQGWYQMSSHPSCHNVGVFDTLNCCLALELIIYTRGPYFFVPLVRPDNMNPKFKIERFLGKNSSLTLTGL</sequence>
<protein>
    <submittedName>
        <fullName evidence="1">Uncharacterized protein</fullName>
    </submittedName>
</protein>
<accession>A0A8X6WRX0</accession>
<gene>
    <name evidence="1" type="ORF">TNIN_308211</name>
</gene>
<dbReference type="AlphaFoldDB" id="A0A8X6WRX0"/>
<name>A0A8X6WRX0_9ARAC</name>